<dbReference type="Pfam" id="PF00849">
    <property type="entry name" value="PseudoU_synth_2"/>
    <property type="match status" value="1"/>
</dbReference>
<comment type="caution">
    <text evidence="7">The sequence shown here is derived from an EMBL/GenBank/DDBJ whole genome shotgun (WGS) entry which is preliminary data.</text>
</comment>
<name>A0ABW9MDI0_9FIRM</name>
<keyword evidence="3 7" id="KW-0413">Isomerase</keyword>
<dbReference type="EMBL" id="JBGMEF010000018">
    <property type="protein sequence ID" value="MFO3666979.1"/>
    <property type="molecule type" value="Genomic_DNA"/>
</dbReference>
<comment type="similarity">
    <text evidence="2">Belongs to the pseudouridine synthase RluA family.</text>
</comment>
<dbReference type="SUPFAM" id="SSF55120">
    <property type="entry name" value="Pseudouridine synthase"/>
    <property type="match status" value="1"/>
</dbReference>
<dbReference type="PROSITE" id="PS01129">
    <property type="entry name" value="PSI_RLU"/>
    <property type="match status" value="1"/>
</dbReference>
<gene>
    <name evidence="7" type="ORF">ACCQ42_04270</name>
</gene>
<dbReference type="InterPro" id="IPR050188">
    <property type="entry name" value="RluA_PseudoU_synthase"/>
</dbReference>
<evidence type="ECO:0000313" key="8">
    <source>
        <dbReference type="Proteomes" id="UP001637994"/>
    </source>
</evidence>
<evidence type="ECO:0000259" key="6">
    <source>
        <dbReference type="Pfam" id="PF00849"/>
    </source>
</evidence>
<evidence type="ECO:0000256" key="4">
    <source>
        <dbReference type="ARBA" id="ARBA00031870"/>
    </source>
</evidence>
<evidence type="ECO:0000256" key="5">
    <source>
        <dbReference type="ARBA" id="ARBA00033164"/>
    </source>
</evidence>
<dbReference type="InterPro" id="IPR020103">
    <property type="entry name" value="PsdUridine_synth_cat_dom_sf"/>
</dbReference>
<evidence type="ECO:0000256" key="2">
    <source>
        <dbReference type="ARBA" id="ARBA00010876"/>
    </source>
</evidence>
<dbReference type="PANTHER" id="PTHR21600">
    <property type="entry name" value="MITOCHONDRIAL RNA PSEUDOURIDINE SYNTHASE"/>
    <property type="match status" value="1"/>
</dbReference>
<evidence type="ECO:0000256" key="1">
    <source>
        <dbReference type="ARBA" id="ARBA00000073"/>
    </source>
</evidence>
<comment type="catalytic activity">
    <reaction evidence="1">
        <text>a uridine in RNA = a pseudouridine in RNA</text>
        <dbReference type="Rhea" id="RHEA:48348"/>
        <dbReference type="Rhea" id="RHEA-COMP:12068"/>
        <dbReference type="Rhea" id="RHEA-COMP:12069"/>
        <dbReference type="ChEBI" id="CHEBI:65314"/>
        <dbReference type="ChEBI" id="CHEBI:65315"/>
    </reaction>
</comment>
<proteinExistence type="inferred from homology"/>
<evidence type="ECO:0000256" key="3">
    <source>
        <dbReference type="ARBA" id="ARBA00023235"/>
    </source>
</evidence>
<dbReference type="InterPro" id="IPR006224">
    <property type="entry name" value="PsdUridine_synth_RluA-like_CS"/>
</dbReference>
<dbReference type="RefSeq" id="WP_410035489.1">
    <property type="nucleotide sequence ID" value="NZ_JBGMEF010000018.1"/>
</dbReference>
<sequence>MIYIEIKNINEKTIKTLLKNNHFSKRAIDKLLKNGLLLNNQDIKSNVKIKKNDLIKVPVDNEELDYKAVTGKLNIKYEDDNLIIISKDSNITVNSNGQVSLANYIAYYFKENNIKSKVRFINRLDMNTSGLIMIAKNSYAQSFYQKEIEDNNLIKKYIAYVEGELNINKLYKIKLAYDEGSKRHDKAKDGKLAITHFKTLETNEKYSIIECDIKTGKTHQIRSSLRYLGHPIIGDKLYGSNFDYERFLLHSYYLKFNVFLKKESITIKDYPDFEGFVNKM</sequence>
<keyword evidence="8" id="KW-1185">Reference proteome</keyword>
<protein>
    <recommendedName>
        <fullName evidence="4">RNA pseudouridylate synthase</fullName>
    </recommendedName>
    <alternativeName>
        <fullName evidence="5">RNA-uridine isomerase</fullName>
    </alternativeName>
</protein>
<dbReference type="InterPro" id="IPR006145">
    <property type="entry name" value="PsdUridine_synth_RsuA/RluA"/>
</dbReference>
<feature type="domain" description="Pseudouridine synthase RsuA/RluA-like" evidence="6">
    <location>
        <begin position="81"/>
        <end position="225"/>
    </location>
</feature>
<dbReference type="CDD" id="cd02869">
    <property type="entry name" value="PseudoU_synth_RluA_like"/>
    <property type="match status" value="1"/>
</dbReference>
<dbReference type="Proteomes" id="UP001637994">
    <property type="component" value="Unassembled WGS sequence"/>
</dbReference>
<reference evidence="7 8" key="1">
    <citation type="journal article" date="2025" name="Anaerobe">
        <title>Description of Anaerococcus kampingiae sp. nov., Anaerococcus groningensis sp. nov., Anaerococcus martiniensis sp. nov., and Anaerococcus cruorum sp. nov., isolated from human clinical specimens.</title>
        <authorList>
            <person name="Boiten K.E."/>
            <person name="Meijer J."/>
            <person name="van Wezel E.M."/>
            <person name="Veloo A.C.M."/>
        </authorList>
    </citation>
    <scope>NUCLEOTIDE SEQUENCE [LARGE SCALE GENOMIC DNA]</scope>
    <source>
        <strain evidence="7 8">ENR0874</strain>
    </source>
</reference>
<dbReference type="Gene3D" id="3.30.2350.10">
    <property type="entry name" value="Pseudouridine synthase"/>
    <property type="match status" value="1"/>
</dbReference>
<dbReference type="GO" id="GO:0016853">
    <property type="term" value="F:isomerase activity"/>
    <property type="evidence" value="ECO:0007669"/>
    <property type="project" value="UniProtKB-KW"/>
</dbReference>
<evidence type="ECO:0000313" key="7">
    <source>
        <dbReference type="EMBL" id="MFO3666979.1"/>
    </source>
</evidence>
<accession>A0ABW9MDI0</accession>
<dbReference type="PANTHER" id="PTHR21600:SF44">
    <property type="entry name" value="RIBOSOMAL LARGE SUBUNIT PSEUDOURIDINE SYNTHASE D"/>
    <property type="match status" value="1"/>
</dbReference>
<organism evidence="7 8">
    <name type="scientific">Anaerococcus kampingae</name>
    <dbReference type="NCBI Taxonomy" id="3115614"/>
    <lineage>
        <taxon>Bacteria</taxon>
        <taxon>Bacillati</taxon>
        <taxon>Bacillota</taxon>
        <taxon>Tissierellia</taxon>
        <taxon>Tissierellales</taxon>
        <taxon>Peptoniphilaceae</taxon>
        <taxon>Anaerococcus</taxon>
    </lineage>
</organism>